<evidence type="ECO:0000313" key="1">
    <source>
        <dbReference type="EMBL" id="GMG38239.1"/>
    </source>
</evidence>
<reference evidence="1" key="1">
    <citation type="submission" date="2023-04" db="EMBL/GenBank/DDBJ databases">
        <title>Aspergillus oryzae NBRC 4228.</title>
        <authorList>
            <person name="Ichikawa N."/>
            <person name="Sato H."/>
            <person name="Tonouchi N."/>
        </authorList>
    </citation>
    <scope>NUCLEOTIDE SEQUENCE</scope>
    <source>
        <strain evidence="1">NBRC 4228</strain>
    </source>
</reference>
<name>A0AAN4YVB6_ASPOZ</name>
<dbReference type="Proteomes" id="UP001165205">
    <property type="component" value="Unassembled WGS sequence"/>
</dbReference>
<sequence length="96" mass="10864">MLWNGHPLEHLLTSHRGTPNVHFSVDDFEYYPDWYDVFQNIDYVHIGQIGHRVQNLGNILDGINRQVDGLIESEYSLTLCPDALSQEPGSSLAIGL</sequence>
<comment type="caution">
    <text evidence="1">The sequence shown here is derived from an EMBL/GenBank/DDBJ whole genome shotgun (WGS) entry which is preliminary data.</text>
</comment>
<evidence type="ECO:0000313" key="2">
    <source>
        <dbReference type="Proteomes" id="UP001165205"/>
    </source>
</evidence>
<organism evidence="1 2">
    <name type="scientific">Aspergillus oryzae</name>
    <name type="common">Yellow koji mold</name>
    <dbReference type="NCBI Taxonomy" id="5062"/>
    <lineage>
        <taxon>Eukaryota</taxon>
        <taxon>Fungi</taxon>
        <taxon>Dikarya</taxon>
        <taxon>Ascomycota</taxon>
        <taxon>Pezizomycotina</taxon>
        <taxon>Eurotiomycetes</taxon>
        <taxon>Eurotiomycetidae</taxon>
        <taxon>Eurotiales</taxon>
        <taxon>Aspergillaceae</taxon>
        <taxon>Aspergillus</taxon>
        <taxon>Aspergillus subgen. Circumdati</taxon>
    </lineage>
</organism>
<accession>A0AAN4YVB6</accession>
<dbReference type="EMBL" id="BSYA01000288">
    <property type="protein sequence ID" value="GMG38239.1"/>
    <property type="molecule type" value="Genomic_DNA"/>
</dbReference>
<gene>
    <name evidence="1" type="ORF">Aory04_001297500</name>
</gene>
<protein>
    <submittedName>
        <fullName evidence="1">Unnamed protein product</fullName>
    </submittedName>
</protein>
<proteinExistence type="predicted"/>
<dbReference type="AlphaFoldDB" id="A0AAN4YVB6"/>